<comment type="subcellular location">
    <subcellularLocation>
        <location evidence="1">Secreted</location>
    </subcellularLocation>
</comment>
<evidence type="ECO:0000256" key="12">
    <source>
        <dbReference type="SAM" id="SignalP"/>
    </source>
</evidence>
<evidence type="ECO:0000256" key="8">
    <source>
        <dbReference type="ARBA" id="ARBA00023004"/>
    </source>
</evidence>
<dbReference type="Gene3D" id="1.10.640.10">
    <property type="entry name" value="Haem peroxidase domain superfamily, animal type"/>
    <property type="match status" value="1"/>
</dbReference>
<dbReference type="SUPFAM" id="SSF48113">
    <property type="entry name" value="Heme-dependent peroxidases"/>
    <property type="match status" value="1"/>
</dbReference>
<feature type="binding site" description="axial binding residue" evidence="11">
    <location>
        <position position="540"/>
    </location>
    <ligand>
        <name>heme b</name>
        <dbReference type="ChEBI" id="CHEBI:60344"/>
    </ligand>
    <ligandPart>
        <name>Fe</name>
        <dbReference type="ChEBI" id="CHEBI:18248"/>
    </ligandPart>
</feature>
<sequence>MQQPPIWPGFLWSLFLVMSICPGRYVLGERKHLPVPASQFALDESGQSWPYTRLSGSGCEQFEECVPAARCTVQTSGSASLRPCTTEYNTDGICCQRNGGPPRLRKRSYDYETVSHNALLEGHREYAAALRSINENRKFMTSKAESAVPFHHFLQAAHAAGDTQDGIYENVFAAKHFAELTNMTLDERQRDHFQARTKRCLKPVRCDHRSPYRSFDGTCNNLHPDRTSWGAAGHPFEKLLPPAYEDGIWAARTHSVSGRPLASARSISALLLPDIDRPNPKLNLLMMQFGQFIAHDFTRSSSIKLGDKDIECCAEGGSHALHGDQRHFACLPIDVSPDDPFFSKFGVRCLNFVRLALAGDPECRLGYAKQLSKVTHFIDGSAIYGSNEELARSLRTFQKGQLRNSFPLGIEELPLNREPGVCEPWAKVCFEAGDDRVNQVVSLVQVQVLFLREHNRVAGILGHVNPHWNDETVYQEARKIVIAEFQRIVYNEYLPLVVGWDKAKQYGLLDEQDGYSFQYNSNIKPVVLSEVSGTAFRFGHSTVQGHFRIQHRHAPSETVPLHRTFNDPSRVLTPTSFDDYLFSLGAQPQQQVDPSITLGLTGFLFAGQNPFGSDLASLNIQRGRDHALRPYNDYRAWAGLHRIQSFDELGQAGAKLAQVYESPDDIDLFVGALLVESGSKNCLVGETFGHLIAEQFARLKYGDRFYYKNGPKVNPGAFKPHQLEQIERVTLAGIICANVDRRFDFYQAPRAFFKSGPDNEPVSCEKFHGIDLRAWRD</sequence>
<keyword evidence="2" id="KW-0964">Secreted</keyword>
<dbReference type="GO" id="GO:0004601">
    <property type="term" value="F:peroxidase activity"/>
    <property type="evidence" value="ECO:0007669"/>
    <property type="project" value="UniProtKB-KW"/>
</dbReference>
<evidence type="ECO:0000256" key="10">
    <source>
        <dbReference type="ARBA" id="ARBA00023180"/>
    </source>
</evidence>
<keyword evidence="9" id="KW-1015">Disulfide bond</keyword>
<reference evidence="13" key="1">
    <citation type="submission" date="2017-01" db="EMBL/GenBank/DDBJ databases">
        <title>A deep insight into the sialotranscriptome of adult male and female Cluex tarsalis mosquitoes.</title>
        <authorList>
            <person name="Ribeiro J.M."/>
            <person name="Moreira F."/>
            <person name="Bernard K.A."/>
            <person name="Calvo E."/>
        </authorList>
    </citation>
    <scope>NUCLEOTIDE SEQUENCE</scope>
    <source>
        <strain evidence="13">Kern County</strain>
        <tissue evidence="13">Salivary glands</tissue>
    </source>
</reference>
<dbReference type="InterPro" id="IPR037120">
    <property type="entry name" value="Haem_peroxidase_sf_animal"/>
</dbReference>
<dbReference type="PROSITE" id="PS50292">
    <property type="entry name" value="PEROXIDASE_3"/>
    <property type="match status" value="1"/>
</dbReference>
<dbReference type="CDD" id="cd09823">
    <property type="entry name" value="peroxinectin_like"/>
    <property type="match status" value="1"/>
</dbReference>
<dbReference type="PANTHER" id="PTHR11475:SF4">
    <property type="entry name" value="CHORION PEROXIDASE"/>
    <property type="match status" value="1"/>
</dbReference>
<keyword evidence="4 11" id="KW-0349">Heme</keyword>
<dbReference type="InterPro" id="IPR010255">
    <property type="entry name" value="Haem_peroxidase_sf"/>
</dbReference>
<proteinExistence type="predicted"/>
<evidence type="ECO:0000256" key="11">
    <source>
        <dbReference type="PIRSR" id="PIRSR619791-2"/>
    </source>
</evidence>
<keyword evidence="3 13" id="KW-0575">Peroxidase</keyword>
<dbReference type="PRINTS" id="PR00457">
    <property type="entry name" value="ANPEROXIDASE"/>
</dbReference>
<name>A0A1Q3EV39_CULTA</name>
<feature type="signal peptide" evidence="12">
    <location>
        <begin position="1"/>
        <end position="28"/>
    </location>
</feature>
<dbReference type="GO" id="GO:0020037">
    <property type="term" value="F:heme binding"/>
    <property type="evidence" value="ECO:0007669"/>
    <property type="project" value="InterPro"/>
</dbReference>
<dbReference type="GO" id="GO:0022412">
    <property type="term" value="P:cellular process involved in reproduction in multicellular organism"/>
    <property type="evidence" value="ECO:0007669"/>
    <property type="project" value="UniProtKB-ARBA"/>
</dbReference>
<dbReference type="FunFam" id="1.10.640.10:FF:000003">
    <property type="entry name" value="chorion peroxidase"/>
    <property type="match status" value="1"/>
</dbReference>
<evidence type="ECO:0000256" key="9">
    <source>
        <dbReference type="ARBA" id="ARBA00023157"/>
    </source>
</evidence>
<dbReference type="EMBL" id="GFDL01015873">
    <property type="protein sequence ID" value="JAV19172.1"/>
    <property type="molecule type" value="Transcribed_RNA"/>
</dbReference>
<dbReference type="GO" id="GO:0005576">
    <property type="term" value="C:extracellular region"/>
    <property type="evidence" value="ECO:0007669"/>
    <property type="project" value="UniProtKB-SubCell"/>
</dbReference>
<evidence type="ECO:0000256" key="5">
    <source>
        <dbReference type="ARBA" id="ARBA00022723"/>
    </source>
</evidence>
<evidence type="ECO:0000256" key="1">
    <source>
        <dbReference type="ARBA" id="ARBA00004613"/>
    </source>
</evidence>
<evidence type="ECO:0000256" key="2">
    <source>
        <dbReference type="ARBA" id="ARBA00022525"/>
    </source>
</evidence>
<keyword evidence="10" id="KW-0325">Glycoprotein</keyword>
<dbReference type="GO" id="GO:0046872">
    <property type="term" value="F:metal ion binding"/>
    <property type="evidence" value="ECO:0007669"/>
    <property type="project" value="UniProtKB-KW"/>
</dbReference>
<keyword evidence="6 12" id="KW-0732">Signal</keyword>
<feature type="chain" id="PRO_5012591686" evidence="12">
    <location>
        <begin position="29"/>
        <end position="777"/>
    </location>
</feature>
<organism evidence="13">
    <name type="scientific">Culex tarsalis</name>
    <name type="common">Encephalitis mosquito</name>
    <dbReference type="NCBI Taxonomy" id="7177"/>
    <lineage>
        <taxon>Eukaryota</taxon>
        <taxon>Metazoa</taxon>
        <taxon>Ecdysozoa</taxon>
        <taxon>Arthropoda</taxon>
        <taxon>Hexapoda</taxon>
        <taxon>Insecta</taxon>
        <taxon>Pterygota</taxon>
        <taxon>Neoptera</taxon>
        <taxon>Endopterygota</taxon>
        <taxon>Diptera</taxon>
        <taxon>Nematocera</taxon>
        <taxon>Culicoidea</taxon>
        <taxon>Culicidae</taxon>
        <taxon>Culicinae</taxon>
        <taxon>Culicini</taxon>
        <taxon>Culex</taxon>
        <taxon>Culex</taxon>
    </lineage>
</organism>
<dbReference type="Pfam" id="PF03098">
    <property type="entry name" value="An_peroxidase"/>
    <property type="match status" value="1"/>
</dbReference>
<dbReference type="InterPro" id="IPR019791">
    <property type="entry name" value="Haem_peroxidase_animal"/>
</dbReference>
<dbReference type="AlphaFoldDB" id="A0A1Q3EV39"/>
<keyword evidence="5 11" id="KW-0479">Metal-binding</keyword>
<evidence type="ECO:0000256" key="3">
    <source>
        <dbReference type="ARBA" id="ARBA00022559"/>
    </source>
</evidence>
<accession>A0A1Q3EV39</accession>
<evidence type="ECO:0000313" key="13">
    <source>
        <dbReference type="EMBL" id="JAV19172.1"/>
    </source>
</evidence>
<dbReference type="GO" id="GO:0006979">
    <property type="term" value="P:response to oxidative stress"/>
    <property type="evidence" value="ECO:0007669"/>
    <property type="project" value="InterPro"/>
</dbReference>
<dbReference type="PANTHER" id="PTHR11475">
    <property type="entry name" value="OXIDASE/PEROXIDASE"/>
    <property type="match status" value="1"/>
</dbReference>
<keyword evidence="7" id="KW-0560">Oxidoreductase</keyword>
<evidence type="ECO:0000256" key="4">
    <source>
        <dbReference type="ARBA" id="ARBA00022617"/>
    </source>
</evidence>
<evidence type="ECO:0000256" key="7">
    <source>
        <dbReference type="ARBA" id="ARBA00023002"/>
    </source>
</evidence>
<evidence type="ECO:0000256" key="6">
    <source>
        <dbReference type="ARBA" id="ARBA00022729"/>
    </source>
</evidence>
<protein>
    <submittedName>
        <fullName evidence="13">Putative chorion peroxidase</fullName>
    </submittedName>
</protein>
<keyword evidence="8 11" id="KW-0408">Iron</keyword>